<comment type="catalytic activity">
    <reaction evidence="6">
        <text>L-serine + acetyl-CoA = O-acetyl-L-serine + CoA</text>
        <dbReference type="Rhea" id="RHEA:24560"/>
        <dbReference type="ChEBI" id="CHEBI:33384"/>
        <dbReference type="ChEBI" id="CHEBI:57287"/>
        <dbReference type="ChEBI" id="CHEBI:57288"/>
        <dbReference type="ChEBI" id="CHEBI:58340"/>
        <dbReference type="EC" id="2.3.1.30"/>
    </reaction>
</comment>
<dbReference type="InterPro" id="IPR011004">
    <property type="entry name" value="Trimer_LpxA-like_sf"/>
</dbReference>
<dbReference type="RefSeq" id="WP_400880875.1">
    <property type="nucleotide sequence ID" value="NZ_JBIWXY010000001.1"/>
</dbReference>
<name>A0ABW8GLY6_9PROT</name>
<evidence type="ECO:0000256" key="1">
    <source>
        <dbReference type="ARBA" id="ARBA00007274"/>
    </source>
</evidence>
<dbReference type="Gene3D" id="2.160.10.10">
    <property type="entry name" value="Hexapeptide repeat proteins"/>
    <property type="match status" value="1"/>
</dbReference>
<dbReference type="Proteomes" id="UP001617669">
    <property type="component" value="Unassembled WGS sequence"/>
</dbReference>
<dbReference type="SUPFAM" id="SSF51161">
    <property type="entry name" value="Trimeric LpxA-like enzymes"/>
    <property type="match status" value="1"/>
</dbReference>
<evidence type="ECO:0000256" key="2">
    <source>
        <dbReference type="ARBA" id="ARBA00013266"/>
    </source>
</evidence>
<protein>
    <recommendedName>
        <fullName evidence="2">serine O-acetyltransferase</fullName>
        <ecNumber evidence="2">2.3.1.30</ecNumber>
    </recommendedName>
</protein>
<evidence type="ECO:0000256" key="3">
    <source>
        <dbReference type="ARBA" id="ARBA00022605"/>
    </source>
</evidence>
<gene>
    <name evidence="7" type="primary">epsC</name>
    <name evidence="7" type="ORF">ACIKP9_06740</name>
</gene>
<dbReference type="PANTHER" id="PTHR42811">
    <property type="entry name" value="SERINE ACETYLTRANSFERASE"/>
    <property type="match status" value="1"/>
</dbReference>
<evidence type="ECO:0000313" key="7">
    <source>
        <dbReference type="EMBL" id="MFJ5445923.1"/>
    </source>
</evidence>
<reference evidence="7 8" key="1">
    <citation type="submission" date="2024-11" db="EMBL/GenBank/DDBJ databases">
        <authorList>
            <person name="Kaparullina E.N."/>
            <person name="Delegan Y.A."/>
            <person name="Doronina N.V."/>
        </authorList>
    </citation>
    <scope>NUCLEOTIDE SEQUENCE [LARGE SCALE GENOMIC DNA]</scope>
    <source>
        <strain evidence="7 8">7sh_L</strain>
    </source>
</reference>
<dbReference type="InterPro" id="IPR042122">
    <property type="entry name" value="Ser_AcTrfase_N_sf"/>
</dbReference>
<keyword evidence="8" id="KW-1185">Reference proteome</keyword>
<keyword evidence="3" id="KW-0028">Amino-acid biosynthesis</keyword>
<dbReference type="NCBIfam" id="NF041874">
    <property type="entry name" value="EPS_EpsC"/>
    <property type="match status" value="1"/>
</dbReference>
<sequence>MSQREKMSELGDELGISQIVGELREVRLTSLEHRNRLNRPPKLPARKALAGVIEGLGAALFPNRLGLPDLREEGIDYFVGHTLDVALRELVVQVRLELSFVAEASQLTAVRERATALVREFSAQLPAVRRLLDSDIRAAYEGDPAARSVDEVLVCYPGINAMIHYRIAHLLHQLGVPLIARMITEIAHSATGIDIHPGAQIAEGFFIDHGTGVVIGETSIIGRHVRLYQAVTLGAKRFPVDADGSLVKGNERHPIVEDDVVIYAGATILGRITIGRGSVIGGNVWLTYSVPPNSNISQVQMRDGASAGHSHGAIHHPVVQ</sequence>
<keyword evidence="5" id="KW-0012">Acyltransferase</keyword>
<dbReference type="InterPro" id="IPR053376">
    <property type="entry name" value="Serine_acetyltransferase"/>
</dbReference>
<dbReference type="InterPro" id="IPR001451">
    <property type="entry name" value="Hexapep"/>
</dbReference>
<accession>A0ABW8GLY6</accession>
<dbReference type="EMBL" id="JBIWXY010000001">
    <property type="protein sequence ID" value="MFJ5445923.1"/>
    <property type="molecule type" value="Genomic_DNA"/>
</dbReference>
<evidence type="ECO:0000256" key="4">
    <source>
        <dbReference type="ARBA" id="ARBA00022679"/>
    </source>
</evidence>
<comment type="similarity">
    <text evidence="1">Belongs to the transferase hexapeptide repeat family.</text>
</comment>
<dbReference type="EC" id="2.3.1.30" evidence="2"/>
<evidence type="ECO:0000256" key="6">
    <source>
        <dbReference type="ARBA" id="ARBA00049486"/>
    </source>
</evidence>
<organism evidence="7 8">
    <name type="scientific">Methylobacillus methanolivorans</name>
    <dbReference type="NCBI Taxonomy" id="1848927"/>
    <lineage>
        <taxon>Bacteria</taxon>
        <taxon>Pseudomonadati</taxon>
        <taxon>Pseudomonadota</taxon>
        <taxon>Betaproteobacteria</taxon>
        <taxon>Nitrosomonadales</taxon>
        <taxon>Methylophilaceae</taxon>
        <taxon>Methylobacillus</taxon>
    </lineage>
</organism>
<evidence type="ECO:0000256" key="5">
    <source>
        <dbReference type="ARBA" id="ARBA00023315"/>
    </source>
</evidence>
<keyword evidence="4" id="KW-0808">Transferase</keyword>
<dbReference type="Pfam" id="PF00132">
    <property type="entry name" value="Hexapep"/>
    <property type="match status" value="1"/>
</dbReference>
<evidence type="ECO:0000313" key="8">
    <source>
        <dbReference type="Proteomes" id="UP001617669"/>
    </source>
</evidence>
<dbReference type="Gene3D" id="1.10.3130.10">
    <property type="entry name" value="serine acetyltransferase, domain 1"/>
    <property type="match status" value="1"/>
</dbReference>
<comment type="caution">
    <text evidence="7">The sequence shown here is derived from an EMBL/GenBank/DDBJ whole genome shotgun (WGS) entry which is preliminary data.</text>
</comment>
<dbReference type="InterPro" id="IPR045304">
    <property type="entry name" value="LbH_SAT"/>
</dbReference>
<dbReference type="CDD" id="cd03354">
    <property type="entry name" value="LbH_SAT"/>
    <property type="match status" value="1"/>
</dbReference>
<proteinExistence type="inferred from homology"/>